<proteinExistence type="predicted"/>
<comment type="caution">
    <text evidence="2">The sequence shown here is derived from an EMBL/GenBank/DDBJ whole genome shotgun (WGS) entry which is preliminary data.</text>
</comment>
<name>A0A5B7ISZ4_PORTR</name>
<evidence type="ECO:0000313" key="2">
    <source>
        <dbReference type="EMBL" id="MPC83798.1"/>
    </source>
</evidence>
<dbReference type="AlphaFoldDB" id="A0A5B7ISZ4"/>
<evidence type="ECO:0000313" key="3">
    <source>
        <dbReference type="Proteomes" id="UP000324222"/>
    </source>
</evidence>
<sequence>MSDSDSSVEGEAPSTSRKHVAKPELWKKTSKETKRIWGELHKRDYKTAGSFSSPKIKKNVF</sequence>
<keyword evidence="3" id="KW-1185">Reference proteome</keyword>
<reference evidence="2 3" key="1">
    <citation type="submission" date="2019-05" db="EMBL/GenBank/DDBJ databases">
        <title>Another draft genome of Portunus trituberculatus and its Hox gene families provides insights of decapod evolution.</title>
        <authorList>
            <person name="Jeong J.-H."/>
            <person name="Song I."/>
            <person name="Kim S."/>
            <person name="Choi T."/>
            <person name="Kim D."/>
            <person name="Ryu S."/>
            <person name="Kim W."/>
        </authorList>
    </citation>
    <scope>NUCLEOTIDE SEQUENCE [LARGE SCALE GENOMIC DNA]</scope>
    <source>
        <tissue evidence="2">Muscle</tissue>
    </source>
</reference>
<protein>
    <submittedName>
        <fullName evidence="2">Uncharacterized protein</fullName>
    </submittedName>
</protein>
<feature type="region of interest" description="Disordered" evidence="1">
    <location>
        <begin position="1"/>
        <end position="27"/>
    </location>
</feature>
<gene>
    <name evidence="2" type="ORF">E2C01_078515</name>
</gene>
<accession>A0A5B7ISZ4</accession>
<dbReference type="Proteomes" id="UP000324222">
    <property type="component" value="Unassembled WGS sequence"/>
</dbReference>
<organism evidence="2 3">
    <name type="scientific">Portunus trituberculatus</name>
    <name type="common">Swimming crab</name>
    <name type="synonym">Neptunus trituberculatus</name>
    <dbReference type="NCBI Taxonomy" id="210409"/>
    <lineage>
        <taxon>Eukaryota</taxon>
        <taxon>Metazoa</taxon>
        <taxon>Ecdysozoa</taxon>
        <taxon>Arthropoda</taxon>
        <taxon>Crustacea</taxon>
        <taxon>Multicrustacea</taxon>
        <taxon>Malacostraca</taxon>
        <taxon>Eumalacostraca</taxon>
        <taxon>Eucarida</taxon>
        <taxon>Decapoda</taxon>
        <taxon>Pleocyemata</taxon>
        <taxon>Brachyura</taxon>
        <taxon>Eubrachyura</taxon>
        <taxon>Portunoidea</taxon>
        <taxon>Portunidae</taxon>
        <taxon>Portuninae</taxon>
        <taxon>Portunus</taxon>
    </lineage>
</organism>
<dbReference type="EMBL" id="VSRR010063538">
    <property type="protein sequence ID" value="MPC83798.1"/>
    <property type="molecule type" value="Genomic_DNA"/>
</dbReference>
<evidence type="ECO:0000256" key="1">
    <source>
        <dbReference type="SAM" id="MobiDB-lite"/>
    </source>
</evidence>